<protein>
    <submittedName>
        <fullName evidence="1">Abortive infection protein</fullName>
    </submittedName>
</protein>
<gene>
    <name evidence="1" type="ORF">UX45_C0016G0010</name>
</gene>
<sequence length="310" mass="34276">MSVLLHMQPQTPVMDWQRFCKTTPPYSIVLDGFVGEGPKFDSTGPRLNLNHHEEVDRLGTRATCAQALMALRQGLTDCFRDQNRIHMELFANDCDEDVCTTVTILKNSHLATGAINPNLNRIVAIEDMMDTTAGGYPYPPDLPALQEMAWIFDPYRRFRLNGGLGRKNADEYLGIVTDVEARILRYLVNQGGKIVLDTRYERIGGGRGWAMIREIGPQGRTGAFGDGVRAYVSLVGRLPSGNCIYTVGRMSLFISHFAVPLILAALDREEANPNEHWGGGDTIGGSPRVSGSRLPPCEVERIVNETIGMI</sequence>
<dbReference type="Proteomes" id="UP000034705">
    <property type="component" value="Unassembled WGS sequence"/>
</dbReference>
<reference evidence="1 2" key="1">
    <citation type="journal article" date="2015" name="Nature">
        <title>rRNA introns, odd ribosomes, and small enigmatic genomes across a large radiation of phyla.</title>
        <authorList>
            <person name="Brown C.T."/>
            <person name="Hug L.A."/>
            <person name="Thomas B.C."/>
            <person name="Sharon I."/>
            <person name="Castelle C.J."/>
            <person name="Singh A."/>
            <person name="Wilkins M.J."/>
            <person name="Williams K.H."/>
            <person name="Banfield J.F."/>
        </authorList>
    </citation>
    <scope>NUCLEOTIDE SEQUENCE [LARGE SCALE GENOMIC DNA]</scope>
</reference>
<proteinExistence type="predicted"/>
<name>A0A0G1PI54_9BACT</name>
<organism evidence="1 2">
    <name type="scientific">Candidatus Uhrbacteria bacterium GW2011_GWF2_46_218</name>
    <dbReference type="NCBI Taxonomy" id="1619001"/>
    <lineage>
        <taxon>Bacteria</taxon>
        <taxon>Candidatus Uhriibacteriota</taxon>
    </lineage>
</organism>
<accession>A0A0G1PI54</accession>
<evidence type="ECO:0000313" key="2">
    <source>
        <dbReference type="Proteomes" id="UP000034705"/>
    </source>
</evidence>
<comment type="caution">
    <text evidence="1">The sequence shown here is derived from an EMBL/GenBank/DDBJ whole genome shotgun (WGS) entry which is preliminary data.</text>
</comment>
<dbReference type="EMBL" id="LCMG01000016">
    <property type="protein sequence ID" value="KKU32474.1"/>
    <property type="molecule type" value="Genomic_DNA"/>
</dbReference>
<evidence type="ECO:0000313" key="1">
    <source>
        <dbReference type="EMBL" id="KKU32474.1"/>
    </source>
</evidence>
<dbReference type="AlphaFoldDB" id="A0A0G1PI54"/>